<evidence type="ECO:0000259" key="2">
    <source>
        <dbReference type="Pfam" id="PF00134"/>
    </source>
</evidence>
<feature type="region of interest" description="Disordered" evidence="1">
    <location>
        <begin position="295"/>
        <end position="371"/>
    </location>
</feature>
<feature type="region of interest" description="Disordered" evidence="1">
    <location>
        <begin position="396"/>
        <end position="446"/>
    </location>
</feature>
<dbReference type="SUPFAM" id="SSF47954">
    <property type="entry name" value="Cyclin-like"/>
    <property type="match status" value="1"/>
</dbReference>
<feature type="region of interest" description="Disordered" evidence="1">
    <location>
        <begin position="56"/>
        <end position="77"/>
    </location>
</feature>
<evidence type="ECO:0000313" key="3">
    <source>
        <dbReference type="EMBL" id="KAG7531801.1"/>
    </source>
</evidence>
<dbReference type="GO" id="GO:0005634">
    <property type="term" value="C:nucleus"/>
    <property type="evidence" value="ECO:0007669"/>
    <property type="project" value="TreeGrafter"/>
</dbReference>
<dbReference type="AlphaFoldDB" id="A0A8K0JL12"/>
<dbReference type="PANTHER" id="PTHR15615">
    <property type="match status" value="1"/>
</dbReference>
<keyword evidence="4" id="KW-1185">Reference proteome</keyword>
<dbReference type="InterPro" id="IPR036915">
    <property type="entry name" value="Cyclin-like_sf"/>
</dbReference>
<protein>
    <recommendedName>
        <fullName evidence="2">Cyclin N-terminal domain-containing protein</fullName>
    </recommendedName>
</protein>
<feature type="region of interest" description="Disordered" evidence="1">
    <location>
        <begin position="211"/>
        <end position="237"/>
    </location>
</feature>
<feature type="compositionally biased region" description="Low complexity" evidence="1">
    <location>
        <begin position="211"/>
        <end position="229"/>
    </location>
</feature>
<dbReference type="EMBL" id="JABELV010000082">
    <property type="protein sequence ID" value="KAG7531801.1"/>
    <property type="molecule type" value="Genomic_DNA"/>
</dbReference>
<comment type="caution">
    <text evidence="3">The sequence shown here is derived from an EMBL/GenBank/DDBJ whole genome shotgun (WGS) entry which is preliminary data.</text>
</comment>
<dbReference type="OrthoDB" id="10250320at2759"/>
<dbReference type="PANTHER" id="PTHR15615:SF10">
    <property type="entry name" value="PHO85 CYCLIN-2-RELATED"/>
    <property type="match status" value="1"/>
</dbReference>
<feature type="compositionally biased region" description="Polar residues" evidence="1">
    <location>
        <begin position="60"/>
        <end position="77"/>
    </location>
</feature>
<dbReference type="Gene3D" id="1.10.472.10">
    <property type="entry name" value="Cyclin-like"/>
    <property type="match status" value="1"/>
</dbReference>
<dbReference type="GO" id="GO:0019901">
    <property type="term" value="F:protein kinase binding"/>
    <property type="evidence" value="ECO:0007669"/>
    <property type="project" value="InterPro"/>
</dbReference>
<dbReference type="GO" id="GO:0016538">
    <property type="term" value="F:cyclin-dependent protein serine/threonine kinase regulator activity"/>
    <property type="evidence" value="ECO:0007669"/>
    <property type="project" value="TreeGrafter"/>
</dbReference>
<dbReference type="CDD" id="cd20557">
    <property type="entry name" value="CYCLIN_ScPCL1-like"/>
    <property type="match status" value="1"/>
</dbReference>
<proteinExistence type="predicted"/>
<feature type="compositionally biased region" description="Polar residues" evidence="1">
    <location>
        <begin position="295"/>
        <end position="311"/>
    </location>
</feature>
<organism evidence="3 4">
    <name type="scientific">Filobasidium floriforme</name>
    <dbReference type="NCBI Taxonomy" id="5210"/>
    <lineage>
        <taxon>Eukaryota</taxon>
        <taxon>Fungi</taxon>
        <taxon>Dikarya</taxon>
        <taxon>Basidiomycota</taxon>
        <taxon>Agaricomycotina</taxon>
        <taxon>Tremellomycetes</taxon>
        <taxon>Filobasidiales</taxon>
        <taxon>Filobasidiaceae</taxon>
        <taxon>Filobasidium</taxon>
    </lineage>
</organism>
<name>A0A8K0JL12_9TREE</name>
<sequence>MATSTCHTVIDRIHPASMVPRSRHDPEFCGLMRSRVSDEMIAFLVEKTSSVISVEADASGSMTPPATPTKPTSFNSSVPDYTNDPIERAAVALGLPTLFDFIRGLVQQSNVQVPTLMSTVIYLERLRQKLPKVAKGMPCTRHRVFLAALICAAKYLNDSSPKNKHWQKYGHHFALPEVNLMEKQLLFLLDYNLRVEEDELIEGLSRFMVSRSGRPSSSSSAKTLAATAAPRRSMDKRPSRLNLQAVTSHRGLPTPPITPVSARLDSREDVDVDAQHYTASGSALTPVTAMTDALSQTQLASPVRSTGTSSRPVYLTPKRRTRTSVAVPTLASSSSSSAGPRLMVPTIVSPPSLQRRDSYGSTSSDDSTDDVLAEPCQANEDLVLRARATAQGRVGAISSRVASASQGKYDPVRSVQPMSMSIKRDSYGPSSPSPRYAASKNSVTPVRNSPSIYGLSSVERAYVRQRDDQKVARYYQPPSQAYHRSKQQAHHQRSPHIATDIAVDVKGSEYEPLSSLTSATRKQQQRLLNESAALEYGRPKSTTQVPQLVVTGNVPTHSRPALSLRSSMSFTGLRNLLAGHHQNANDTIEPVTRRIRTVTDNGEEVVIVQQ</sequence>
<dbReference type="GO" id="GO:0000307">
    <property type="term" value="C:cyclin-dependent protein kinase holoenzyme complex"/>
    <property type="evidence" value="ECO:0007669"/>
    <property type="project" value="TreeGrafter"/>
</dbReference>
<gene>
    <name evidence="3" type="ORF">FFLO_04106</name>
</gene>
<feature type="domain" description="Cyclin N-terminal" evidence="2">
    <location>
        <begin position="97"/>
        <end position="194"/>
    </location>
</feature>
<dbReference type="Pfam" id="PF00134">
    <property type="entry name" value="Cyclin_N"/>
    <property type="match status" value="1"/>
</dbReference>
<evidence type="ECO:0000256" key="1">
    <source>
        <dbReference type="SAM" id="MobiDB-lite"/>
    </source>
</evidence>
<dbReference type="Proteomes" id="UP000812966">
    <property type="component" value="Unassembled WGS sequence"/>
</dbReference>
<reference evidence="3" key="1">
    <citation type="submission" date="2020-04" db="EMBL/GenBank/DDBJ databases">
        <title>Analysis of mating type loci in Filobasidium floriforme.</title>
        <authorList>
            <person name="Nowrousian M."/>
        </authorList>
    </citation>
    <scope>NUCLEOTIDE SEQUENCE</scope>
    <source>
        <strain evidence="3">CBS 6242</strain>
    </source>
</reference>
<dbReference type="InterPro" id="IPR013922">
    <property type="entry name" value="Cyclin_PHO80-like"/>
</dbReference>
<evidence type="ECO:0000313" key="4">
    <source>
        <dbReference type="Proteomes" id="UP000812966"/>
    </source>
</evidence>
<dbReference type="InterPro" id="IPR006671">
    <property type="entry name" value="Cyclin_N"/>
</dbReference>
<accession>A0A8K0JL12</accession>